<protein>
    <recommendedName>
        <fullName evidence="3">DUF2161 domain-containing phosphodiesterase</fullName>
    </recommendedName>
</protein>
<dbReference type="InterPro" id="IPR018679">
    <property type="entry name" value="DUF2161"/>
</dbReference>
<gene>
    <name evidence="1" type="ORF">RCA23_c20810</name>
</gene>
<dbReference type="EMBL" id="CP003984">
    <property type="protein sequence ID" value="AII87612.1"/>
    <property type="molecule type" value="Genomic_DNA"/>
</dbReference>
<proteinExistence type="predicted"/>
<dbReference type="KEGG" id="ptp:RCA23_c20810"/>
<name>A0AAN0VJ29_9RHOB</name>
<evidence type="ECO:0000313" key="2">
    <source>
        <dbReference type="Proteomes" id="UP000028680"/>
    </source>
</evidence>
<dbReference type="Proteomes" id="UP000028680">
    <property type="component" value="Chromosome"/>
</dbReference>
<sequence>MIVTQLRLDLCAHMLHEGSMKERELYAPIKAHFEAQGYEVKGEVGAADVMARRGSEPAVIIELKLAFSLTVFHQALERLKLVDDVYIAVLRPEGKAGMKRLKANVTLCRRLGLGLLTVRPRDLFVEQHCAPGPYRPRKNLRKAKGIIKAFDRLEGDPNEGGATRHGLVTGYRQDALKCATYLAHTGPEKGAIVAKATGVPSATRLMRNNVYGWFEKVETGVYALTPAGRKGLEDWS</sequence>
<organism evidence="1 2">
    <name type="scientific">Planktomarina temperata RCA23</name>
    <dbReference type="NCBI Taxonomy" id="666509"/>
    <lineage>
        <taxon>Bacteria</taxon>
        <taxon>Pseudomonadati</taxon>
        <taxon>Pseudomonadota</taxon>
        <taxon>Alphaproteobacteria</taxon>
        <taxon>Rhodobacterales</taxon>
        <taxon>Paracoccaceae</taxon>
        <taxon>Planktomarina</taxon>
    </lineage>
</organism>
<reference evidence="1 2" key="1">
    <citation type="journal article" date="2014" name="ISME J.">
        <title>Adaptation of an abundant Roseobacter RCA organism to pelagic systems revealed by genomic and transcriptomic analyses.</title>
        <authorList>
            <person name="Voget S."/>
            <person name="Wemheuer B."/>
            <person name="Brinkhoff T."/>
            <person name="Vollmers J."/>
            <person name="Dietrich S."/>
            <person name="Giebel H.A."/>
            <person name="Beardsley C."/>
            <person name="Sardemann C."/>
            <person name="Bakenhus I."/>
            <person name="Billerbeck S."/>
            <person name="Daniel R."/>
            <person name="Simon M."/>
        </authorList>
    </citation>
    <scope>NUCLEOTIDE SEQUENCE [LARGE SCALE GENOMIC DNA]</scope>
    <source>
        <strain evidence="1 2">RCA23</strain>
    </source>
</reference>
<evidence type="ECO:0008006" key="3">
    <source>
        <dbReference type="Google" id="ProtNLM"/>
    </source>
</evidence>
<evidence type="ECO:0000313" key="1">
    <source>
        <dbReference type="EMBL" id="AII87612.1"/>
    </source>
</evidence>
<accession>A0AAN0VJ29</accession>
<dbReference type="Pfam" id="PF09929">
    <property type="entry name" value="DUF2161"/>
    <property type="match status" value="1"/>
</dbReference>
<dbReference type="AlphaFoldDB" id="A0AAN0VJ29"/>
<keyword evidence="2" id="KW-1185">Reference proteome</keyword>